<evidence type="ECO:0000313" key="2">
    <source>
        <dbReference type="EMBL" id="KAF9147017.1"/>
    </source>
</evidence>
<dbReference type="SUPFAM" id="SSF81383">
    <property type="entry name" value="F-box domain"/>
    <property type="match status" value="1"/>
</dbReference>
<dbReference type="SUPFAM" id="SSF52047">
    <property type="entry name" value="RNI-like"/>
    <property type="match status" value="1"/>
</dbReference>
<dbReference type="InterPro" id="IPR036047">
    <property type="entry name" value="F-box-like_dom_sf"/>
</dbReference>
<dbReference type="OrthoDB" id="2449472at2759"/>
<gene>
    <name evidence="2" type="ORF">BG015_011412</name>
</gene>
<dbReference type="InterPro" id="IPR032675">
    <property type="entry name" value="LRR_dom_sf"/>
</dbReference>
<dbReference type="Gene3D" id="1.20.1280.50">
    <property type="match status" value="1"/>
</dbReference>
<evidence type="ECO:0000259" key="1">
    <source>
        <dbReference type="Pfam" id="PF12937"/>
    </source>
</evidence>
<dbReference type="Proteomes" id="UP000748756">
    <property type="component" value="Unassembled WGS sequence"/>
</dbReference>
<evidence type="ECO:0000313" key="3">
    <source>
        <dbReference type="Proteomes" id="UP000748756"/>
    </source>
</evidence>
<name>A0A9P5RW49_9FUNG</name>
<dbReference type="Gene3D" id="3.80.10.10">
    <property type="entry name" value="Ribonuclease Inhibitor"/>
    <property type="match status" value="1"/>
</dbReference>
<dbReference type="AlphaFoldDB" id="A0A9P5RW49"/>
<comment type="caution">
    <text evidence="2">The sequence shown here is derived from an EMBL/GenBank/DDBJ whole genome shotgun (WGS) entry which is preliminary data.</text>
</comment>
<accession>A0A9P5RW49</accession>
<feature type="domain" description="F-box" evidence="1">
    <location>
        <begin position="9"/>
        <end position="50"/>
    </location>
</feature>
<reference evidence="2" key="1">
    <citation type="journal article" date="2020" name="Fungal Divers.">
        <title>Resolving the Mortierellaceae phylogeny through synthesis of multi-gene phylogenetics and phylogenomics.</title>
        <authorList>
            <person name="Vandepol N."/>
            <person name="Liber J."/>
            <person name="Desiro A."/>
            <person name="Na H."/>
            <person name="Kennedy M."/>
            <person name="Barry K."/>
            <person name="Grigoriev I.V."/>
            <person name="Miller A.N."/>
            <person name="O'Donnell K."/>
            <person name="Stajich J.E."/>
            <person name="Bonito G."/>
        </authorList>
    </citation>
    <scope>NUCLEOTIDE SEQUENCE</scope>
    <source>
        <strain evidence="2">NRRL 6426</strain>
    </source>
</reference>
<dbReference type="InterPro" id="IPR001810">
    <property type="entry name" value="F-box_dom"/>
</dbReference>
<organism evidence="2 3">
    <name type="scientific">Linnemannia schmuckeri</name>
    <dbReference type="NCBI Taxonomy" id="64567"/>
    <lineage>
        <taxon>Eukaryota</taxon>
        <taxon>Fungi</taxon>
        <taxon>Fungi incertae sedis</taxon>
        <taxon>Mucoromycota</taxon>
        <taxon>Mortierellomycotina</taxon>
        <taxon>Mortierellomycetes</taxon>
        <taxon>Mortierellales</taxon>
        <taxon>Mortierellaceae</taxon>
        <taxon>Linnemannia</taxon>
    </lineage>
</organism>
<proteinExistence type="predicted"/>
<sequence>MNLLTPTPVLPREILFEIGKLLDGPSLVDCLQVAKDWHNTLQPLVWRTISHRHWNRGDFPLLYWIPLSRKNGPHTKAQKQREAEILWGLRHTCDLTFHNVVAIPRRNRFHQQPSLSVPASQFFLTVRRTPNLVRFALGMVSVNLSDHQLSTLFKLLNEMPKLEAVEIILPARSLPVLIETHFSFFAKLKELKLSGRWYTGVPTLGPIPDKITPWKLQELKTDRLDKSFLPYCPDLKGLTLDVNGINDPRHPVDLSLRKKFIEQLQELSKLDTINLNMYWRGQVDVQKFVKHNNNNEKVEAIRWVHTPQRVHTPVPHRPAKKIYAGPVLFALKDIFDLL</sequence>
<dbReference type="EMBL" id="JAAAUQ010000880">
    <property type="protein sequence ID" value="KAF9147017.1"/>
    <property type="molecule type" value="Genomic_DNA"/>
</dbReference>
<dbReference type="Pfam" id="PF12937">
    <property type="entry name" value="F-box-like"/>
    <property type="match status" value="1"/>
</dbReference>
<protein>
    <recommendedName>
        <fullName evidence="1">F-box domain-containing protein</fullName>
    </recommendedName>
</protein>
<keyword evidence="3" id="KW-1185">Reference proteome</keyword>